<evidence type="ECO:0000313" key="5">
    <source>
        <dbReference type="EMBL" id="RFS45829.1"/>
    </source>
</evidence>
<evidence type="ECO:0000256" key="3">
    <source>
        <dbReference type="ARBA" id="ARBA00022840"/>
    </source>
</evidence>
<dbReference type="EMBL" id="QVFU01000013">
    <property type="protein sequence ID" value="RFS45829.1"/>
    <property type="molecule type" value="Genomic_DNA"/>
</dbReference>
<keyword evidence="6" id="KW-1185">Reference proteome</keyword>
<name>A0A372FZB2_9ACTN</name>
<reference evidence="5 6" key="1">
    <citation type="submission" date="2018-08" db="EMBL/GenBank/DDBJ databases">
        <title>Verrucosispora craniellae sp. nov., isolated from a marine sponge in the South China Sea.</title>
        <authorList>
            <person name="Li L."/>
            <person name="Lin H.W."/>
        </authorList>
    </citation>
    <scope>NUCLEOTIDE SEQUENCE [LARGE SCALE GENOMIC DNA]</scope>
    <source>
        <strain evidence="5 6">LHW63014</strain>
    </source>
</reference>
<organism evidence="5 6">
    <name type="scientific">Micromonospora craniellae</name>
    <dbReference type="NCBI Taxonomy" id="2294034"/>
    <lineage>
        <taxon>Bacteria</taxon>
        <taxon>Bacillati</taxon>
        <taxon>Actinomycetota</taxon>
        <taxon>Actinomycetes</taxon>
        <taxon>Micromonosporales</taxon>
        <taxon>Micromonosporaceae</taxon>
        <taxon>Micromonospora</taxon>
    </lineage>
</organism>
<proteinExistence type="predicted"/>
<sequence length="274" mass="30406">MSTDDRIVIKNLVKGFHTRHGFTTVIDGMDLTIADGEFVALVGPSGCGKSTVLNMLSGLDTDFTGTAEIRSRAPGVHFSYVFQEPRLLPWKTVRQNVEFALKATGVDRSQWADRVLPVLRRVGLAGFENHYPHQISGGMQQRTALARAFVLDAPVMLMDEPFSGLDEFTARSLRQLLLELRSQEESKAFVFVTHNVFEAAVLSDRVVLMSNRPSTIRRVVEVEVPLPRSYDDPRLFDVSRELTHEIISSMVSTDDGGLVVGEEHARLAGPQAAR</sequence>
<protein>
    <submittedName>
        <fullName evidence="5">ABC transporter ATP-binding protein</fullName>
    </submittedName>
</protein>
<accession>A0A372FZB2</accession>
<feature type="domain" description="ABC transporter" evidence="4">
    <location>
        <begin position="7"/>
        <end position="236"/>
    </location>
</feature>
<keyword evidence="1" id="KW-0813">Transport</keyword>
<comment type="caution">
    <text evidence="5">The sequence shown here is derived from an EMBL/GenBank/DDBJ whole genome shotgun (WGS) entry which is preliminary data.</text>
</comment>
<dbReference type="InterPro" id="IPR027417">
    <property type="entry name" value="P-loop_NTPase"/>
</dbReference>
<evidence type="ECO:0000259" key="4">
    <source>
        <dbReference type="PROSITE" id="PS50893"/>
    </source>
</evidence>
<evidence type="ECO:0000256" key="2">
    <source>
        <dbReference type="ARBA" id="ARBA00022741"/>
    </source>
</evidence>
<dbReference type="SMART" id="SM00382">
    <property type="entry name" value="AAA"/>
    <property type="match status" value="1"/>
</dbReference>
<dbReference type="OrthoDB" id="4533303at2"/>
<dbReference type="Pfam" id="PF00005">
    <property type="entry name" value="ABC_tran"/>
    <property type="match status" value="1"/>
</dbReference>
<dbReference type="CDD" id="cd03293">
    <property type="entry name" value="ABC_NrtD_SsuB_transporters"/>
    <property type="match status" value="1"/>
</dbReference>
<dbReference type="InterPro" id="IPR003593">
    <property type="entry name" value="AAA+_ATPase"/>
</dbReference>
<dbReference type="PANTHER" id="PTHR42788">
    <property type="entry name" value="TAURINE IMPORT ATP-BINDING PROTEIN-RELATED"/>
    <property type="match status" value="1"/>
</dbReference>
<evidence type="ECO:0000313" key="6">
    <source>
        <dbReference type="Proteomes" id="UP000262621"/>
    </source>
</evidence>
<dbReference type="InterPro" id="IPR003439">
    <property type="entry name" value="ABC_transporter-like_ATP-bd"/>
</dbReference>
<dbReference type="PANTHER" id="PTHR42788:SF13">
    <property type="entry name" value="ALIPHATIC SULFONATES IMPORT ATP-BINDING PROTEIN SSUB"/>
    <property type="match status" value="1"/>
</dbReference>
<dbReference type="AlphaFoldDB" id="A0A372FZB2"/>
<evidence type="ECO:0000256" key="1">
    <source>
        <dbReference type="ARBA" id="ARBA00022448"/>
    </source>
</evidence>
<dbReference type="Proteomes" id="UP000262621">
    <property type="component" value="Unassembled WGS sequence"/>
</dbReference>
<dbReference type="Gene3D" id="3.40.50.300">
    <property type="entry name" value="P-loop containing nucleotide triphosphate hydrolases"/>
    <property type="match status" value="1"/>
</dbReference>
<dbReference type="PROSITE" id="PS50893">
    <property type="entry name" value="ABC_TRANSPORTER_2"/>
    <property type="match status" value="1"/>
</dbReference>
<keyword evidence="3 5" id="KW-0067">ATP-binding</keyword>
<dbReference type="RefSeq" id="WP_117228520.1">
    <property type="nucleotide sequence ID" value="NZ_CP061725.1"/>
</dbReference>
<dbReference type="SUPFAM" id="SSF52540">
    <property type="entry name" value="P-loop containing nucleoside triphosphate hydrolases"/>
    <property type="match status" value="1"/>
</dbReference>
<dbReference type="GO" id="GO:0016887">
    <property type="term" value="F:ATP hydrolysis activity"/>
    <property type="evidence" value="ECO:0007669"/>
    <property type="project" value="InterPro"/>
</dbReference>
<dbReference type="GO" id="GO:0005524">
    <property type="term" value="F:ATP binding"/>
    <property type="evidence" value="ECO:0007669"/>
    <property type="project" value="UniProtKB-KW"/>
</dbReference>
<gene>
    <name evidence="5" type="ORF">D0Q02_14565</name>
</gene>
<keyword evidence="2" id="KW-0547">Nucleotide-binding</keyword>
<dbReference type="InterPro" id="IPR050166">
    <property type="entry name" value="ABC_transporter_ATP-bind"/>
</dbReference>